<dbReference type="GO" id="GO:0016887">
    <property type="term" value="F:ATP hydrolysis activity"/>
    <property type="evidence" value="ECO:0007669"/>
    <property type="project" value="InterPro"/>
</dbReference>
<dbReference type="InterPro" id="IPR003593">
    <property type="entry name" value="AAA+_ATPase"/>
</dbReference>
<organism evidence="10 11">
    <name type="scientific">Anaerobium acetethylicum</name>
    <dbReference type="NCBI Taxonomy" id="1619234"/>
    <lineage>
        <taxon>Bacteria</taxon>
        <taxon>Bacillati</taxon>
        <taxon>Bacillota</taxon>
        <taxon>Clostridia</taxon>
        <taxon>Lachnospirales</taxon>
        <taxon>Lachnospiraceae</taxon>
        <taxon>Anaerobium</taxon>
    </lineage>
</organism>
<dbReference type="AlphaFoldDB" id="A0A1D3TRP0"/>
<dbReference type="Pfam" id="PF00005">
    <property type="entry name" value="ABC_tran"/>
    <property type="match status" value="2"/>
</dbReference>
<reference evidence="10 11" key="1">
    <citation type="submission" date="2016-09" db="EMBL/GenBank/DDBJ databases">
        <authorList>
            <person name="Capua I."/>
            <person name="De Benedictis P."/>
            <person name="Joannis T."/>
            <person name="Lombin L.H."/>
            <person name="Cattoli G."/>
        </authorList>
    </citation>
    <scope>NUCLEOTIDE SEQUENCE [LARGE SCALE GENOMIC DNA]</scope>
    <source>
        <strain evidence="10 11">GluBS11</strain>
    </source>
</reference>
<dbReference type="STRING" id="1619234.SAMN05421730_1004162"/>
<dbReference type="GO" id="GO:0043190">
    <property type="term" value="C:ATP-binding cassette (ABC) transporter complex"/>
    <property type="evidence" value="ECO:0007669"/>
    <property type="project" value="TreeGrafter"/>
</dbReference>
<dbReference type="PANTHER" id="PTHR43553">
    <property type="entry name" value="HEAVY METAL TRANSPORTER"/>
    <property type="match status" value="1"/>
</dbReference>
<protein>
    <submittedName>
        <fullName evidence="10">Energy-coupling factor transport system ATP-binding protein</fullName>
    </submittedName>
</protein>
<feature type="domain" description="ABC transporter" evidence="9">
    <location>
        <begin position="269"/>
        <end position="486"/>
    </location>
</feature>
<dbReference type="InterPro" id="IPR003439">
    <property type="entry name" value="ABC_transporter-like_ATP-bd"/>
</dbReference>
<evidence type="ECO:0000313" key="10">
    <source>
        <dbReference type="EMBL" id="SCP96403.1"/>
    </source>
</evidence>
<evidence type="ECO:0000256" key="3">
    <source>
        <dbReference type="ARBA" id="ARBA00022448"/>
    </source>
</evidence>
<keyword evidence="3" id="KW-0813">Transport</keyword>
<evidence type="ECO:0000259" key="9">
    <source>
        <dbReference type="PROSITE" id="PS50893"/>
    </source>
</evidence>
<evidence type="ECO:0000256" key="2">
    <source>
        <dbReference type="ARBA" id="ARBA00005417"/>
    </source>
</evidence>
<dbReference type="GO" id="GO:0005524">
    <property type="term" value="F:ATP binding"/>
    <property type="evidence" value="ECO:0007669"/>
    <property type="project" value="UniProtKB-KW"/>
</dbReference>
<keyword evidence="5" id="KW-0547">Nucleotide-binding</keyword>
<evidence type="ECO:0000256" key="5">
    <source>
        <dbReference type="ARBA" id="ARBA00022741"/>
    </source>
</evidence>
<dbReference type="Proteomes" id="UP000199315">
    <property type="component" value="Unassembled WGS sequence"/>
</dbReference>
<dbReference type="CDD" id="cd03225">
    <property type="entry name" value="ABC_cobalt_CbiO_domain1"/>
    <property type="match status" value="2"/>
</dbReference>
<dbReference type="PROSITE" id="PS00211">
    <property type="entry name" value="ABC_TRANSPORTER_1"/>
    <property type="match status" value="2"/>
</dbReference>
<dbReference type="InterPro" id="IPR027417">
    <property type="entry name" value="P-loop_NTPase"/>
</dbReference>
<dbReference type="EMBL" id="FMKA01000004">
    <property type="protein sequence ID" value="SCP96403.1"/>
    <property type="molecule type" value="Genomic_DNA"/>
</dbReference>
<comment type="similarity">
    <text evidence="2">Belongs to the ABC transporter superfamily.</text>
</comment>
<accession>A0A1D3TRP0</accession>
<evidence type="ECO:0000256" key="4">
    <source>
        <dbReference type="ARBA" id="ARBA00022475"/>
    </source>
</evidence>
<sequence>MNQNFLSVKDVTFRYFEQAKRNILEHVDLEIEKGKIVVLIGNSGCGKSTLAAVSAGLYPENAGQLLSGSIRICGRELSTIANSERAKLLSMMFQNPDLQFCMDTLKKEMIFCMENICVPKEEMDGRIGELAEKLQIEELLDRNIHTLSGGEKQKAALCCLLLMNPAGIFLDEPFANIDEASTRKLIAMLKKQNEEQHTTLIAIDHRLDHWLSAADEFIVLGKNGQVLQGGITVETLPRYRELFLQEGLFYPEELPEFQPPEIGQTILELKSVSIRKGKRKEFLIEKADASFEKGRITALIGHSGCGKTTLFSVILKQKKYEGTILLEGTDVKKMKPQKLFHRVGTVFQNPGNQFVSACVQHEVEKSLSIWHPGLGEEEKKERVFRLLEAYGMKQYRRYSPYMLSQGQQRRLAVLSMLVGNQQILLLDEPTYGQDARSTKAIMDQLLGLVKEREMTVIFATHDLGLARRYADRIYRMEGKELIEWKN</sequence>
<dbReference type="InterPro" id="IPR050095">
    <property type="entry name" value="ECF_ABC_transporter_ATP-bd"/>
</dbReference>
<keyword evidence="11" id="KW-1185">Reference proteome</keyword>
<dbReference type="InterPro" id="IPR017871">
    <property type="entry name" value="ABC_transporter-like_CS"/>
</dbReference>
<dbReference type="OrthoDB" id="501320at2"/>
<dbReference type="InterPro" id="IPR015856">
    <property type="entry name" value="ABC_transpr_CbiO/EcfA_su"/>
</dbReference>
<name>A0A1D3TRP0_9FIRM</name>
<evidence type="ECO:0000313" key="11">
    <source>
        <dbReference type="Proteomes" id="UP000199315"/>
    </source>
</evidence>
<dbReference type="SUPFAM" id="SSF52540">
    <property type="entry name" value="P-loop containing nucleoside triphosphate hydrolases"/>
    <property type="match status" value="2"/>
</dbReference>
<dbReference type="SMART" id="SM00382">
    <property type="entry name" value="AAA"/>
    <property type="match status" value="2"/>
</dbReference>
<keyword evidence="4" id="KW-1003">Cell membrane</keyword>
<keyword evidence="6 10" id="KW-0067">ATP-binding</keyword>
<evidence type="ECO:0000256" key="6">
    <source>
        <dbReference type="ARBA" id="ARBA00022840"/>
    </source>
</evidence>
<keyword evidence="8" id="KW-0472">Membrane</keyword>
<dbReference type="Gene3D" id="3.40.50.300">
    <property type="entry name" value="P-loop containing nucleotide triphosphate hydrolases"/>
    <property type="match status" value="2"/>
</dbReference>
<gene>
    <name evidence="10" type="ORF">SAMN05421730_1004162</name>
</gene>
<evidence type="ECO:0000256" key="1">
    <source>
        <dbReference type="ARBA" id="ARBA00004202"/>
    </source>
</evidence>
<evidence type="ECO:0000256" key="8">
    <source>
        <dbReference type="ARBA" id="ARBA00023136"/>
    </source>
</evidence>
<dbReference type="PANTHER" id="PTHR43553:SF19">
    <property type="entry name" value="HMP_THIAMINE IMPORT ATP-BINDING PROTEIN YKOD-RELATED"/>
    <property type="match status" value="1"/>
</dbReference>
<comment type="subcellular location">
    <subcellularLocation>
        <location evidence="1">Cell membrane</location>
        <topology evidence="1">Peripheral membrane protein</topology>
    </subcellularLocation>
</comment>
<dbReference type="RefSeq" id="WP_091231585.1">
    <property type="nucleotide sequence ID" value="NZ_FMKA01000004.1"/>
</dbReference>
<feature type="domain" description="ABC transporter" evidence="9">
    <location>
        <begin position="6"/>
        <end position="248"/>
    </location>
</feature>
<dbReference type="PROSITE" id="PS50893">
    <property type="entry name" value="ABC_TRANSPORTER_2"/>
    <property type="match status" value="2"/>
</dbReference>
<evidence type="ECO:0000256" key="7">
    <source>
        <dbReference type="ARBA" id="ARBA00022967"/>
    </source>
</evidence>
<keyword evidence="7" id="KW-1278">Translocase</keyword>
<proteinExistence type="inferred from homology"/>
<dbReference type="GO" id="GO:0042626">
    <property type="term" value="F:ATPase-coupled transmembrane transporter activity"/>
    <property type="evidence" value="ECO:0007669"/>
    <property type="project" value="TreeGrafter"/>
</dbReference>